<evidence type="ECO:0000256" key="1">
    <source>
        <dbReference type="SAM" id="Phobius"/>
    </source>
</evidence>
<dbReference type="Proteomes" id="UP001467690">
    <property type="component" value="Unassembled WGS sequence"/>
</dbReference>
<comment type="caution">
    <text evidence="2">The sequence shown here is derived from an EMBL/GenBank/DDBJ whole genome shotgun (WGS) entry which is preliminary data.</text>
</comment>
<dbReference type="Pfam" id="PF11446">
    <property type="entry name" value="DUF2897"/>
    <property type="match status" value="1"/>
</dbReference>
<organism evidence="2 3">
    <name type="scientific">Catenovulum sediminis</name>
    <dbReference type="NCBI Taxonomy" id="1740262"/>
    <lineage>
        <taxon>Bacteria</taxon>
        <taxon>Pseudomonadati</taxon>
        <taxon>Pseudomonadota</taxon>
        <taxon>Gammaproteobacteria</taxon>
        <taxon>Alteromonadales</taxon>
        <taxon>Alteromonadaceae</taxon>
        <taxon>Catenovulum</taxon>
    </lineage>
</organism>
<dbReference type="InterPro" id="IPR021550">
    <property type="entry name" value="DUF2897"/>
</dbReference>
<name>A0ABV1RM43_9ALTE</name>
<dbReference type="RefSeq" id="WP_350403032.1">
    <property type="nucleotide sequence ID" value="NZ_JBELOE010000280.1"/>
</dbReference>
<dbReference type="EMBL" id="JBELOE010000280">
    <property type="protein sequence ID" value="MER2494012.1"/>
    <property type="molecule type" value="Genomic_DNA"/>
</dbReference>
<evidence type="ECO:0000313" key="3">
    <source>
        <dbReference type="Proteomes" id="UP001467690"/>
    </source>
</evidence>
<protein>
    <submittedName>
        <fullName evidence="2">DUF2897 family protein</fullName>
    </submittedName>
</protein>
<reference evidence="2 3" key="1">
    <citation type="submission" date="2024-06" db="EMBL/GenBank/DDBJ databases">
        <authorList>
            <person name="Chen R.Y."/>
        </authorList>
    </citation>
    <scope>NUCLEOTIDE SEQUENCE [LARGE SCALE GENOMIC DNA]</scope>
    <source>
        <strain evidence="2 3">D2</strain>
    </source>
</reference>
<keyword evidence="1" id="KW-0812">Transmembrane</keyword>
<proteinExistence type="predicted"/>
<keyword evidence="1" id="KW-0472">Membrane</keyword>
<gene>
    <name evidence="2" type="ORF">ABS311_19225</name>
</gene>
<feature type="transmembrane region" description="Helical" evidence="1">
    <location>
        <begin position="6"/>
        <end position="24"/>
    </location>
</feature>
<evidence type="ECO:0000313" key="2">
    <source>
        <dbReference type="EMBL" id="MER2494012.1"/>
    </source>
</evidence>
<keyword evidence="3" id="KW-1185">Reference proteome</keyword>
<keyword evidence="1" id="KW-1133">Transmembrane helix</keyword>
<sequence>MSSWMIILIIVVAFLFVLGPILMLKSSKGFKIPKDFKNTQGYDQDKDD</sequence>
<accession>A0ABV1RM43</accession>